<keyword evidence="3" id="KW-0732">Signal</keyword>
<evidence type="ECO:0000256" key="3">
    <source>
        <dbReference type="SAM" id="SignalP"/>
    </source>
</evidence>
<organism evidence="4 5">
    <name type="scientific">Strongylocentrotus purpuratus</name>
    <name type="common">Purple sea urchin</name>
    <dbReference type="NCBI Taxonomy" id="7668"/>
    <lineage>
        <taxon>Eukaryota</taxon>
        <taxon>Metazoa</taxon>
        <taxon>Echinodermata</taxon>
        <taxon>Eleutherozoa</taxon>
        <taxon>Echinozoa</taxon>
        <taxon>Echinoidea</taxon>
        <taxon>Euechinoidea</taxon>
        <taxon>Echinacea</taxon>
        <taxon>Camarodonta</taxon>
        <taxon>Echinidea</taxon>
        <taxon>Strongylocentrotidae</taxon>
        <taxon>Strongylocentrotus</taxon>
    </lineage>
</organism>
<evidence type="ECO:0000256" key="1">
    <source>
        <dbReference type="SAM" id="MobiDB-lite"/>
    </source>
</evidence>
<evidence type="ECO:0000313" key="5">
    <source>
        <dbReference type="Proteomes" id="UP000007110"/>
    </source>
</evidence>
<dbReference type="KEGG" id="spu:105444214"/>
<feature type="compositionally biased region" description="Low complexity" evidence="1">
    <location>
        <begin position="195"/>
        <end position="205"/>
    </location>
</feature>
<name>A0A7M7MYC5_STRPU</name>
<feature type="transmembrane region" description="Helical" evidence="2">
    <location>
        <begin position="226"/>
        <end position="251"/>
    </location>
</feature>
<protein>
    <submittedName>
        <fullName evidence="4">Uncharacterized protein</fullName>
    </submittedName>
</protein>
<evidence type="ECO:0000313" key="4">
    <source>
        <dbReference type="EnsemblMetazoa" id="XP_030827929"/>
    </source>
</evidence>
<sequence length="346" mass="37212">MKISYYILVLIQLLSTINYGLGASGGGTPISGVVMEWQEIVSTHLCPLIACEGWCDCTEVESNFIFAETTVDEVSPECFNKSFSEDGKLKLFTDCDPAVLDSGYFRWWPPSGGALPQGTTCLPHAMAGALLERVRGGDNGLYWKVCLTADHCLNVSELCTSAPQEDSCSICNRGTNSATSVSTPRLPGEGTLTTSSSSSSSSSSSLGPILPSGLAPDSGCTGFNPVASIIVVGILLAFVALYGIIITLMYLHLRRSNHGPNTAREHSVSCREGQELDPYTSLDATTMKQPAYEDLKATRDGNRGHTKAIEEVDYENQTIVKQTDRVQKSYLGEADGNNKPVYEPLN</sequence>
<dbReference type="Proteomes" id="UP000007110">
    <property type="component" value="Unassembled WGS sequence"/>
</dbReference>
<keyword evidence="2" id="KW-0472">Membrane</keyword>
<feature type="region of interest" description="Disordered" evidence="1">
    <location>
        <begin position="175"/>
        <end position="208"/>
    </location>
</feature>
<accession>A0A7M7MYC5</accession>
<keyword evidence="2" id="KW-0812">Transmembrane</keyword>
<reference evidence="5" key="1">
    <citation type="submission" date="2015-02" db="EMBL/GenBank/DDBJ databases">
        <title>Genome sequencing for Strongylocentrotus purpuratus.</title>
        <authorList>
            <person name="Murali S."/>
            <person name="Liu Y."/>
            <person name="Vee V."/>
            <person name="English A."/>
            <person name="Wang M."/>
            <person name="Skinner E."/>
            <person name="Han Y."/>
            <person name="Muzny D.M."/>
            <person name="Worley K.C."/>
            <person name="Gibbs R.A."/>
        </authorList>
    </citation>
    <scope>NUCLEOTIDE SEQUENCE</scope>
</reference>
<feature type="chain" id="PRO_5029506282" evidence="3">
    <location>
        <begin position="23"/>
        <end position="346"/>
    </location>
</feature>
<reference evidence="4" key="2">
    <citation type="submission" date="2021-01" db="UniProtKB">
        <authorList>
            <consortium name="EnsemblMetazoa"/>
        </authorList>
    </citation>
    <scope>IDENTIFICATION</scope>
</reference>
<keyword evidence="5" id="KW-1185">Reference proteome</keyword>
<feature type="signal peptide" evidence="3">
    <location>
        <begin position="1"/>
        <end position="22"/>
    </location>
</feature>
<dbReference type="RefSeq" id="XP_030827929.1">
    <property type="nucleotide sequence ID" value="XM_030972069.1"/>
</dbReference>
<dbReference type="AlphaFoldDB" id="A0A7M7MYC5"/>
<dbReference type="GeneID" id="105444214"/>
<proteinExistence type="predicted"/>
<evidence type="ECO:0000256" key="2">
    <source>
        <dbReference type="SAM" id="Phobius"/>
    </source>
</evidence>
<keyword evidence="2" id="KW-1133">Transmembrane helix</keyword>
<dbReference type="InParanoid" id="A0A7M7MYC5"/>
<dbReference type="EnsemblMetazoa" id="XM_030972069">
    <property type="protein sequence ID" value="XP_030827929"/>
    <property type="gene ID" value="LOC105444214"/>
</dbReference>